<organism evidence="2 3">
    <name type="scientific">Glutinoglossum americanum</name>
    <dbReference type="NCBI Taxonomy" id="1670608"/>
    <lineage>
        <taxon>Eukaryota</taxon>
        <taxon>Fungi</taxon>
        <taxon>Dikarya</taxon>
        <taxon>Ascomycota</taxon>
        <taxon>Pezizomycotina</taxon>
        <taxon>Geoglossomycetes</taxon>
        <taxon>Geoglossales</taxon>
        <taxon>Geoglossaceae</taxon>
        <taxon>Glutinoglossum</taxon>
    </lineage>
</organism>
<dbReference type="AlphaFoldDB" id="A0A9P8I6X6"/>
<evidence type="ECO:0000313" key="2">
    <source>
        <dbReference type="EMBL" id="KAH0538703.1"/>
    </source>
</evidence>
<evidence type="ECO:0000256" key="1">
    <source>
        <dbReference type="SAM" id="MobiDB-lite"/>
    </source>
</evidence>
<reference evidence="2" key="1">
    <citation type="submission" date="2021-03" db="EMBL/GenBank/DDBJ databases">
        <title>Comparative genomics and phylogenomic investigation of the class Geoglossomycetes provide insights into ecological specialization and systematics.</title>
        <authorList>
            <person name="Melie T."/>
            <person name="Pirro S."/>
            <person name="Miller A.N."/>
            <person name="Quandt A."/>
        </authorList>
    </citation>
    <scope>NUCLEOTIDE SEQUENCE</scope>
    <source>
        <strain evidence="2">GBOQ0MN5Z8</strain>
    </source>
</reference>
<evidence type="ECO:0000313" key="3">
    <source>
        <dbReference type="Proteomes" id="UP000698800"/>
    </source>
</evidence>
<comment type="caution">
    <text evidence="2">The sequence shown here is derived from an EMBL/GenBank/DDBJ whole genome shotgun (WGS) entry which is preliminary data.</text>
</comment>
<feature type="region of interest" description="Disordered" evidence="1">
    <location>
        <begin position="18"/>
        <end position="70"/>
    </location>
</feature>
<proteinExistence type="predicted"/>
<feature type="compositionally biased region" description="Polar residues" evidence="1">
    <location>
        <begin position="20"/>
        <end position="30"/>
    </location>
</feature>
<name>A0A9P8I6X6_9PEZI</name>
<feature type="compositionally biased region" description="Basic and acidic residues" evidence="1">
    <location>
        <begin position="33"/>
        <end position="43"/>
    </location>
</feature>
<sequence length="87" mass="9479">MAKGLTLLTVQLPVTPTVTSDQSYEGQLTTGADRGRETSDFATKKAKQLQPSNHPTPPSHDIYCPNSPFGYSEDRQGSVITIRLTTK</sequence>
<gene>
    <name evidence="2" type="ORF">FGG08_004720</name>
</gene>
<protein>
    <submittedName>
        <fullName evidence="2">Uncharacterized protein</fullName>
    </submittedName>
</protein>
<keyword evidence="3" id="KW-1185">Reference proteome</keyword>
<accession>A0A9P8I6X6</accession>
<dbReference type="EMBL" id="JAGHQL010000099">
    <property type="protein sequence ID" value="KAH0538703.1"/>
    <property type="molecule type" value="Genomic_DNA"/>
</dbReference>
<dbReference type="Proteomes" id="UP000698800">
    <property type="component" value="Unassembled WGS sequence"/>
</dbReference>